<reference evidence="11" key="1">
    <citation type="submission" date="2020-10" db="EMBL/GenBank/DDBJ databases">
        <authorList>
            <person name="Han B."/>
            <person name="Lu T."/>
            <person name="Zhao Q."/>
            <person name="Huang X."/>
            <person name="Zhao Y."/>
        </authorList>
    </citation>
    <scope>NUCLEOTIDE SEQUENCE</scope>
</reference>
<evidence type="ECO:0000256" key="9">
    <source>
        <dbReference type="ARBA" id="ARBA00048679"/>
    </source>
</evidence>
<accession>A0A811RIY8</accession>
<evidence type="ECO:0000256" key="6">
    <source>
        <dbReference type="ARBA" id="ARBA00023136"/>
    </source>
</evidence>
<protein>
    <recommendedName>
        <fullName evidence="2">non-specific serine/threonine protein kinase</fullName>
        <ecNumber evidence="2">2.7.11.1</ecNumber>
    </recommendedName>
</protein>
<organism evidence="11 12">
    <name type="scientific">Miscanthus lutarioriparius</name>
    <dbReference type="NCBI Taxonomy" id="422564"/>
    <lineage>
        <taxon>Eukaryota</taxon>
        <taxon>Viridiplantae</taxon>
        <taxon>Streptophyta</taxon>
        <taxon>Embryophyta</taxon>
        <taxon>Tracheophyta</taxon>
        <taxon>Spermatophyta</taxon>
        <taxon>Magnoliopsida</taxon>
        <taxon>Liliopsida</taxon>
        <taxon>Poales</taxon>
        <taxon>Poaceae</taxon>
        <taxon>PACMAD clade</taxon>
        <taxon>Panicoideae</taxon>
        <taxon>Andropogonodae</taxon>
        <taxon>Andropogoneae</taxon>
        <taxon>Saccharinae</taxon>
        <taxon>Miscanthus</taxon>
    </lineage>
</organism>
<dbReference type="FunFam" id="2.90.10.10:FF:000006">
    <property type="entry name" value="Serine/threonine-protein kinase"/>
    <property type="match status" value="1"/>
</dbReference>
<feature type="domain" description="Bulb-type lectin" evidence="10">
    <location>
        <begin position="107"/>
        <end position="229"/>
    </location>
</feature>
<gene>
    <name evidence="11" type="ORF">NCGR_LOCUS53658</name>
</gene>
<keyword evidence="3" id="KW-0812">Transmembrane</keyword>
<evidence type="ECO:0000256" key="8">
    <source>
        <dbReference type="ARBA" id="ARBA00047899"/>
    </source>
</evidence>
<dbReference type="Gene3D" id="2.90.10.10">
    <property type="entry name" value="Bulb-type lectin domain"/>
    <property type="match status" value="1"/>
</dbReference>
<evidence type="ECO:0000313" key="12">
    <source>
        <dbReference type="Proteomes" id="UP000604825"/>
    </source>
</evidence>
<dbReference type="OrthoDB" id="619632at2759"/>
<evidence type="ECO:0000256" key="4">
    <source>
        <dbReference type="ARBA" id="ARBA00022729"/>
    </source>
</evidence>
<dbReference type="EMBL" id="CAJGYO010000015">
    <property type="protein sequence ID" value="CAD6270366.1"/>
    <property type="molecule type" value="Genomic_DNA"/>
</dbReference>
<comment type="catalytic activity">
    <reaction evidence="9">
        <text>L-seryl-[protein] + ATP = O-phospho-L-seryl-[protein] + ADP + H(+)</text>
        <dbReference type="Rhea" id="RHEA:17989"/>
        <dbReference type="Rhea" id="RHEA-COMP:9863"/>
        <dbReference type="Rhea" id="RHEA-COMP:11604"/>
        <dbReference type="ChEBI" id="CHEBI:15378"/>
        <dbReference type="ChEBI" id="CHEBI:29999"/>
        <dbReference type="ChEBI" id="CHEBI:30616"/>
        <dbReference type="ChEBI" id="CHEBI:83421"/>
        <dbReference type="ChEBI" id="CHEBI:456216"/>
        <dbReference type="EC" id="2.7.11.1"/>
    </reaction>
</comment>
<dbReference type="GO" id="GO:0016020">
    <property type="term" value="C:membrane"/>
    <property type="evidence" value="ECO:0007669"/>
    <property type="project" value="UniProtKB-SubCell"/>
</dbReference>
<keyword evidence="7" id="KW-0675">Receptor</keyword>
<evidence type="ECO:0000256" key="1">
    <source>
        <dbReference type="ARBA" id="ARBA00004479"/>
    </source>
</evidence>
<evidence type="ECO:0000256" key="7">
    <source>
        <dbReference type="ARBA" id="ARBA00023170"/>
    </source>
</evidence>
<dbReference type="Pfam" id="PF01453">
    <property type="entry name" value="B_lectin"/>
    <property type="match status" value="1"/>
</dbReference>
<dbReference type="GO" id="GO:0004674">
    <property type="term" value="F:protein serine/threonine kinase activity"/>
    <property type="evidence" value="ECO:0007669"/>
    <property type="project" value="UniProtKB-EC"/>
</dbReference>
<dbReference type="PANTHER" id="PTHR47974:SF22">
    <property type="entry name" value="RECEPTOR-LIKE SERINE_THREONINE-PROTEIN KINASE"/>
    <property type="match status" value="1"/>
</dbReference>
<evidence type="ECO:0000256" key="2">
    <source>
        <dbReference type="ARBA" id="ARBA00012513"/>
    </source>
</evidence>
<keyword evidence="12" id="KW-1185">Reference proteome</keyword>
<evidence type="ECO:0000259" key="10">
    <source>
        <dbReference type="PROSITE" id="PS50927"/>
    </source>
</evidence>
<comment type="catalytic activity">
    <reaction evidence="8">
        <text>L-threonyl-[protein] + ATP = O-phospho-L-threonyl-[protein] + ADP + H(+)</text>
        <dbReference type="Rhea" id="RHEA:46608"/>
        <dbReference type="Rhea" id="RHEA-COMP:11060"/>
        <dbReference type="Rhea" id="RHEA-COMP:11605"/>
        <dbReference type="ChEBI" id="CHEBI:15378"/>
        <dbReference type="ChEBI" id="CHEBI:30013"/>
        <dbReference type="ChEBI" id="CHEBI:30616"/>
        <dbReference type="ChEBI" id="CHEBI:61977"/>
        <dbReference type="ChEBI" id="CHEBI:456216"/>
        <dbReference type="EC" id="2.7.11.1"/>
    </reaction>
</comment>
<comment type="subcellular location">
    <subcellularLocation>
        <location evidence="1">Membrane</location>
        <topology evidence="1">Single-pass type I membrane protein</topology>
    </subcellularLocation>
</comment>
<evidence type="ECO:0000256" key="5">
    <source>
        <dbReference type="ARBA" id="ARBA00022989"/>
    </source>
</evidence>
<dbReference type="InterPro" id="IPR001480">
    <property type="entry name" value="Bulb-type_lectin_dom"/>
</dbReference>
<dbReference type="EC" id="2.7.11.1" evidence="2"/>
<comment type="caution">
    <text evidence="11">The sequence shown here is derived from an EMBL/GenBank/DDBJ whole genome shotgun (WGS) entry which is preliminary data.</text>
</comment>
<dbReference type="SMART" id="SM00108">
    <property type="entry name" value="B_lectin"/>
    <property type="match status" value="1"/>
</dbReference>
<dbReference type="PROSITE" id="PS50927">
    <property type="entry name" value="BULB_LECTIN"/>
    <property type="match status" value="1"/>
</dbReference>
<dbReference type="AlphaFoldDB" id="A0A811RIY8"/>
<dbReference type="InterPro" id="IPR036426">
    <property type="entry name" value="Bulb-type_lectin_dom_sf"/>
</dbReference>
<keyword evidence="5" id="KW-1133">Transmembrane helix</keyword>
<dbReference type="GO" id="GO:0051707">
    <property type="term" value="P:response to other organism"/>
    <property type="evidence" value="ECO:0007669"/>
    <property type="project" value="UniProtKB-ARBA"/>
</dbReference>
<evidence type="ECO:0000313" key="11">
    <source>
        <dbReference type="EMBL" id="CAD6270366.1"/>
    </source>
</evidence>
<sequence length="363" mass="40744">MPPSPPAVRLPARPQPPPLRTCRDWCSINIRLIKCFFGFLFIPFDCSLCLHLKNHCNCCGLWIIMINEVQWLCLEIYRECPPKAPQREMPKGDARFPANTAGGLAHTSYLKKGSSLSVNRASDIIQSPDGTFSFGFYNLSSTVFTICIWFTTSADRTIAWSANRNHPVYGSGSEVRLNKDGTMVLTDYDGTVVWQTNTSSKGADYAELMDSENLVMKNQGGNILWQSFDHPTDTLLPTQPVTASTKLVSTDPSHPSSYYTLRFDDRYILSLAYDGPDISNLYWSNPDFSSWLNYRISYNGSRRGVLDNLGQFTASDNTSFVSADWGPGIKRRLTLDYDGDLRLYSLNDSDGSWSVSWMAFSAL</sequence>
<keyword evidence="6" id="KW-0472">Membrane</keyword>
<dbReference type="PANTHER" id="PTHR47974">
    <property type="entry name" value="OS07G0415500 PROTEIN"/>
    <property type="match status" value="1"/>
</dbReference>
<proteinExistence type="predicted"/>
<name>A0A811RIY8_9POAL</name>
<dbReference type="SUPFAM" id="SSF51110">
    <property type="entry name" value="alpha-D-mannose-specific plant lectins"/>
    <property type="match status" value="1"/>
</dbReference>
<evidence type="ECO:0000256" key="3">
    <source>
        <dbReference type="ARBA" id="ARBA00022692"/>
    </source>
</evidence>
<dbReference type="CDD" id="cd00028">
    <property type="entry name" value="B_lectin"/>
    <property type="match status" value="1"/>
</dbReference>
<dbReference type="Proteomes" id="UP000604825">
    <property type="component" value="Unassembled WGS sequence"/>
</dbReference>
<keyword evidence="4" id="KW-0732">Signal</keyword>